<dbReference type="HAMAP" id="MF_01331_B">
    <property type="entry name" value="Ribosomal_uL22_B"/>
    <property type="match status" value="1"/>
</dbReference>
<dbReference type="GO" id="GO:0022625">
    <property type="term" value="C:cytosolic large ribosomal subunit"/>
    <property type="evidence" value="ECO:0007669"/>
    <property type="project" value="TreeGrafter"/>
</dbReference>
<keyword evidence="4" id="KW-0689">Ribosomal protein</keyword>
<dbReference type="NCBIfam" id="TIGR01044">
    <property type="entry name" value="rplV_bact"/>
    <property type="match status" value="1"/>
</dbReference>
<dbReference type="GO" id="GO:0006412">
    <property type="term" value="P:translation"/>
    <property type="evidence" value="ECO:0007669"/>
    <property type="project" value="InterPro"/>
</dbReference>
<evidence type="ECO:0008006" key="7">
    <source>
        <dbReference type="Google" id="ProtNLM"/>
    </source>
</evidence>
<accession>A0A382PWS9</accession>
<dbReference type="CDD" id="cd00336">
    <property type="entry name" value="Ribosomal_L22"/>
    <property type="match status" value="1"/>
</dbReference>
<dbReference type="PANTHER" id="PTHR13501">
    <property type="entry name" value="CHLOROPLAST 50S RIBOSOMAL PROTEIN L22-RELATED"/>
    <property type="match status" value="1"/>
</dbReference>
<dbReference type="Pfam" id="PF00237">
    <property type="entry name" value="Ribosomal_L22"/>
    <property type="match status" value="1"/>
</dbReference>
<dbReference type="InterPro" id="IPR036394">
    <property type="entry name" value="Ribosomal_uL22_sf"/>
</dbReference>
<evidence type="ECO:0000256" key="3">
    <source>
        <dbReference type="ARBA" id="ARBA00022884"/>
    </source>
</evidence>
<comment type="similarity">
    <text evidence="1">Belongs to the universal ribosomal protein uL22 family.</text>
</comment>
<dbReference type="InterPro" id="IPR001063">
    <property type="entry name" value="Ribosomal_uL22"/>
</dbReference>
<dbReference type="InterPro" id="IPR047867">
    <property type="entry name" value="Ribosomal_uL22_bac/org-type"/>
</dbReference>
<dbReference type="AlphaFoldDB" id="A0A382PWS9"/>
<dbReference type="InterPro" id="IPR005727">
    <property type="entry name" value="Ribosomal_uL22_bac/chlpt-type"/>
</dbReference>
<dbReference type="GO" id="GO:0019843">
    <property type="term" value="F:rRNA binding"/>
    <property type="evidence" value="ECO:0007669"/>
    <property type="project" value="UniProtKB-KW"/>
</dbReference>
<keyword evidence="5" id="KW-0687">Ribonucleoprotein</keyword>
<keyword evidence="2" id="KW-0699">rRNA-binding</keyword>
<evidence type="ECO:0000256" key="1">
    <source>
        <dbReference type="ARBA" id="ARBA00009451"/>
    </source>
</evidence>
<keyword evidence="3" id="KW-0694">RNA-binding</keyword>
<dbReference type="GO" id="GO:0003735">
    <property type="term" value="F:structural constituent of ribosome"/>
    <property type="evidence" value="ECO:0007669"/>
    <property type="project" value="InterPro"/>
</dbReference>
<reference evidence="6" key="1">
    <citation type="submission" date="2018-05" db="EMBL/GenBank/DDBJ databases">
        <authorList>
            <person name="Lanie J.A."/>
            <person name="Ng W.-L."/>
            <person name="Kazmierczak K.M."/>
            <person name="Andrzejewski T.M."/>
            <person name="Davidsen T.M."/>
            <person name="Wayne K.J."/>
            <person name="Tettelin H."/>
            <person name="Glass J.I."/>
            <person name="Rusch D."/>
            <person name="Podicherti R."/>
            <person name="Tsui H.-C.T."/>
            <person name="Winkler M.E."/>
        </authorList>
    </citation>
    <scope>NUCLEOTIDE SEQUENCE</scope>
</reference>
<name>A0A382PWS9_9ZZZZ</name>
<evidence type="ECO:0000256" key="4">
    <source>
        <dbReference type="ARBA" id="ARBA00022980"/>
    </source>
</evidence>
<organism evidence="6">
    <name type="scientific">marine metagenome</name>
    <dbReference type="NCBI Taxonomy" id="408172"/>
    <lineage>
        <taxon>unclassified sequences</taxon>
        <taxon>metagenomes</taxon>
        <taxon>ecological metagenomes</taxon>
    </lineage>
</organism>
<proteinExistence type="inferred from homology"/>
<dbReference type="Gene3D" id="3.90.470.10">
    <property type="entry name" value="Ribosomal protein L22/L17"/>
    <property type="match status" value="1"/>
</dbReference>
<dbReference type="PANTHER" id="PTHR13501:SF8">
    <property type="entry name" value="LARGE RIBOSOMAL SUBUNIT PROTEIN UL22M"/>
    <property type="match status" value="1"/>
</dbReference>
<dbReference type="EMBL" id="UINC01110012">
    <property type="protein sequence ID" value="SVC77230.1"/>
    <property type="molecule type" value="Genomic_DNA"/>
</dbReference>
<gene>
    <name evidence="6" type="ORF">METZ01_LOCUS330084</name>
</gene>
<sequence length="112" mass="12692">MEAISKMNIDQSAKKVRLVLDEVRNTKVNDALIKLSFANKKSAKYIHQTISSALANLQQSDTNFDADDLYIKKAFINQGPSMKRFRPAAMGRAMRILKRTSFLTIVISDEKK</sequence>
<evidence type="ECO:0000256" key="5">
    <source>
        <dbReference type="ARBA" id="ARBA00023274"/>
    </source>
</evidence>
<evidence type="ECO:0000256" key="2">
    <source>
        <dbReference type="ARBA" id="ARBA00022730"/>
    </source>
</evidence>
<evidence type="ECO:0000313" key="6">
    <source>
        <dbReference type="EMBL" id="SVC77230.1"/>
    </source>
</evidence>
<protein>
    <recommendedName>
        <fullName evidence="7">50S ribosomal protein L22</fullName>
    </recommendedName>
</protein>
<dbReference type="SUPFAM" id="SSF54843">
    <property type="entry name" value="Ribosomal protein L22"/>
    <property type="match status" value="1"/>
</dbReference>